<gene>
    <name evidence="1" type="ORF">MGU_10991</name>
</gene>
<dbReference type="EMBL" id="AZNH01000128">
    <property type="protein sequence ID" value="KID81659.1"/>
    <property type="molecule type" value="Genomic_DNA"/>
</dbReference>
<dbReference type="Proteomes" id="UP000031192">
    <property type="component" value="Unassembled WGS sequence"/>
</dbReference>
<reference evidence="1 2" key="1">
    <citation type="journal article" date="2014" name="Proc. Natl. Acad. Sci. U.S.A.">
        <title>Trajectory and genomic determinants of fungal-pathogen speciation and host adaptation.</title>
        <authorList>
            <person name="Hu X."/>
            <person name="Xiao G."/>
            <person name="Zheng P."/>
            <person name="Shang Y."/>
            <person name="Su Y."/>
            <person name="Zhang X."/>
            <person name="Liu X."/>
            <person name="Zhan S."/>
            <person name="St Leger R.J."/>
            <person name="Wang C."/>
        </authorList>
    </citation>
    <scope>NUCLEOTIDE SEQUENCE [LARGE SCALE GENOMIC DNA]</scope>
    <source>
        <strain evidence="1 2">ARSEF 977</strain>
    </source>
</reference>
<proteinExistence type="predicted"/>
<name>A0A0B4HQE2_METGA</name>
<evidence type="ECO:0000313" key="1">
    <source>
        <dbReference type="EMBL" id="KID81659.1"/>
    </source>
</evidence>
<keyword evidence="2" id="KW-1185">Reference proteome</keyword>
<protein>
    <submittedName>
        <fullName evidence="1">Uncharacterized protein</fullName>
    </submittedName>
</protein>
<dbReference type="AlphaFoldDB" id="A0A0B4HQE2"/>
<dbReference type="OrthoDB" id="1421156at2759"/>
<sequence length="153" mass="17966">MFCAKCRGNGSYLYKSRVKLYAVRLSHRCTDCGAPILKTNQHYREAMGLPQRYDEQSYEGRLDYGQISRHHVTATGSREEWMKEEMMAYLDWSNAEDERIEAQVAQEMNDHPLANKGWVIKEIWQRIETDYNEQQALHSANCVMKKDCIVVRL</sequence>
<organism evidence="1 2">
    <name type="scientific">Metarhizium guizhouense (strain ARSEF 977)</name>
    <dbReference type="NCBI Taxonomy" id="1276136"/>
    <lineage>
        <taxon>Eukaryota</taxon>
        <taxon>Fungi</taxon>
        <taxon>Dikarya</taxon>
        <taxon>Ascomycota</taxon>
        <taxon>Pezizomycotina</taxon>
        <taxon>Sordariomycetes</taxon>
        <taxon>Hypocreomycetidae</taxon>
        <taxon>Hypocreales</taxon>
        <taxon>Clavicipitaceae</taxon>
        <taxon>Metarhizium</taxon>
    </lineage>
</organism>
<evidence type="ECO:0000313" key="2">
    <source>
        <dbReference type="Proteomes" id="UP000031192"/>
    </source>
</evidence>
<dbReference type="HOGENOM" id="CLU_144302_0_0_1"/>
<comment type="caution">
    <text evidence="1">The sequence shown here is derived from an EMBL/GenBank/DDBJ whole genome shotgun (WGS) entry which is preliminary data.</text>
</comment>
<accession>A0A0B4HQE2</accession>